<sequence>MMVVMAATSDRYPVQQAQLVIADRVADGSRVSEVRGLWVFDEHIRPDPDYLLEFSPDSSGDVEEINSRLESWPRDEAFCVEIVVIREV</sequence>
<evidence type="ECO:0000313" key="2">
    <source>
        <dbReference type="Proteomes" id="UP000030013"/>
    </source>
</evidence>
<gene>
    <name evidence="1" type="ORF">N801_19770</name>
</gene>
<organism evidence="1 2">
    <name type="scientific">Knoellia aerolata DSM 18566</name>
    <dbReference type="NCBI Taxonomy" id="1385519"/>
    <lineage>
        <taxon>Bacteria</taxon>
        <taxon>Bacillati</taxon>
        <taxon>Actinomycetota</taxon>
        <taxon>Actinomycetes</taxon>
        <taxon>Micrococcales</taxon>
        <taxon>Intrasporangiaceae</taxon>
        <taxon>Knoellia</taxon>
    </lineage>
</organism>
<keyword evidence="2" id="KW-1185">Reference proteome</keyword>
<comment type="caution">
    <text evidence="1">The sequence shown here is derived from an EMBL/GenBank/DDBJ whole genome shotgun (WGS) entry which is preliminary data.</text>
</comment>
<proteinExistence type="predicted"/>
<evidence type="ECO:0000313" key="1">
    <source>
        <dbReference type="EMBL" id="KGN38938.1"/>
    </source>
</evidence>
<dbReference type="Proteomes" id="UP000030013">
    <property type="component" value="Unassembled WGS sequence"/>
</dbReference>
<dbReference type="EMBL" id="AVPL01000084">
    <property type="protein sequence ID" value="KGN38938.1"/>
    <property type="molecule type" value="Genomic_DNA"/>
</dbReference>
<dbReference type="AlphaFoldDB" id="A0A0A0JP60"/>
<accession>A0A0A0JP60</accession>
<name>A0A0A0JP60_9MICO</name>
<protein>
    <submittedName>
        <fullName evidence="1">Uncharacterized protein</fullName>
    </submittedName>
</protein>
<reference evidence="1 2" key="1">
    <citation type="submission" date="2013-08" db="EMBL/GenBank/DDBJ databases">
        <title>The genome sequence of Knoellia aerolata.</title>
        <authorList>
            <person name="Zhu W."/>
            <person name="Wang G."/>
        </authorList>
    </citation>
    <scope>NUCLEOTIDE SEQUENCE [LARGE SCALE GENOMIC DNA]</scope>
    <source>
        <strain evidence="1 2">DSM 18566</strain>
    </source>
</reference>